<evidence type="ECO:0000256" key="2">
    <source>
        <dbReference type="SAM" id="MobiDB-lite"/>
    </source>
</evidence>
<feature type="compositionally biased region" description="Basic and acidic residues" evidence="2">
    <location>
        <begin position="152"/>
        <end position="182"/>
    </location>
</feature>
<dbReference type="EMBL" id="CAJNNV010025446">
    <property type="protein sequence ID" value="CAE8614538.1"/>
    <property type="molecule type" value="Genomic_DNA"/>
</dbReference>
<proteinExistence type="predicted"/>
<dbReference type="Proteomes" id="UP000626109">
    <property type="component" value="Unassembled WGS sequence"/>
</dbReference>
<feature type="region of interest" description="Disordered" evidence="2">
    <location>
        <begin position="1"/>
        <end position="20"/>
    </location>
</feature>
<feature type="region of interest" description="Disordered" evidence="2">
    <location>
        <begin position="135"/>
        <end position="182"/>
    </location>
</feature>
<evidence type="ECO:0000256" key="1">
    <source>
        <dbReference type="SAM" id="Coils"/>
    </source>
</evidence>
<sequence>ELNRSMQQKEISEKVLRNTNHEKKQLQAQLMETISGFTEVIEGLNDQCPEGLTTTGGPPASVDRLQDQLREVSYQNQALQAELHNMRCHLEKLQDSRQAMEAKSRSAKNAGAGPEAQVHQLKDERDMLKVRLEELSSSSATLQQQDTQDQVHTQELKRHRQDVESLHNQKEELRRQLQDQDKERQELQDNFLYVKSQLDKVQMKQAQGDGSADGERELQRHRQTLDSVLEERSRLAHRLESVLRDAEKEKAYHEQSVERVMTANGRLMEERDRTAKEVERLSRLYAESVNQLQGDLNQTNMTSGIFRTDSGSSPLADPAVVAKVQGQLAEVEEAIRSKEQENESLKNRIRKLAVA</sequence>
<accession>A0A813FP20</accession>
<feature type="coiled-coil region" evidence="1">
    <location>
        <begin position="321"/>
        <end position="355"/>
    </location>
</feature>
<dbReference type="Proteomes" id="UP000654075">
    <property type="component" value="Unassembled WGS sequence"/>
</dbReference>
<keyword evidence="6" id="KW-1185">Reference proteome</keyword>
<evidence type="ECO:0000313" key="6">
    <source>
        <dbReference type="Proteomes" id="UP000654075"/>
    </source>
</evidence>
<dbReference type="AlphaFoldDB" id="A0A813FP20"/>
<dbReference type="EMBL" id="CAJNNV010003771">
    <property type="protein sequence ID" value="CAE8589584.1"/>
    <property type="molecule type" value="Genomic_DNA"/>
</dbReference>
<reference evidence="4" key="1">
    <citation type="submission" date="2021-02" db="EMBL/GenBank/DDBJ databases">
        <authorList>
            <person name="Dougan E. K."/>
            <person name="Rhodes N."/>
            <person name="Thang M."/>
            <person name="Chan C."/>
        </authorList>
    </citation>
    <scope>NUCLEOTIDE SEQUENCE</scope>
</reference>
<feature type="compositionally biased region" description="Basic and acidic residues" evidence="2">
    <location>
        <begin position="10"/>
        <end position="20"/>
    </location>
</feature>
<feature type="compositionally biased region" description="Basic and acidic residues" evidence="2">
    <location>
        <begin position="95"/>
        <end position="104"/>
    </location>
</feature>
<feature type="compositionally biased region" description="Low complexity" evidence="2">
    <location>
        <begin position="135"/>
        <end position="150"/>
    </location>
</feature>
<evidence type="ECO:0000313" key="3">
    <source>
        <dbReference type="EMBL" id="CAE8589584.1"/>
    </source>
</evidence>
<gene>
    <name evidence="4" type="ORF">PGLA1383_LOCUS32261</name>
    <name evidence="3" type="ORF">PGLA1383_LOCUS8338</name>
    <name evidence="5" type="ORF">PGLA2088_LOCUS49681</name>
</gene>
<dbReference type="EMBL" id="CAJNNW010037124">
    <property type="protein sequence ID" value="CAE8739591.1"/>
    <property type="molecule type" value="Genomic_DNA"/>
</dbReference>
<evidence type="ECO:0000313" key="5">
    <source>
        <dbReference type="EMBL" id="CAE8739591.1"/>
    </source>
</evidence>
<feature type="non-terminal residue" evidence="4">
    <location>
        <position position="355"/>
    </location>
</feature>
<name>A0A813FP20_POLGL</name>
<organism evidence="4 6">
    <name type="scientific">Polarella glacialis</name>
    <name type="common">Dinoflagellate</name>
    <dbReference type="NCBI Taxonomy" id="89957"/>
    <lineage>
        <taxon>Eukaryota</taxon>
        <taxon>Sar</taxon>
        <taxon>Alveolata</taxon>
        <taxon>Dinophyceae</taxon>
        <taxon>Suessiales</taxon>
        <taxon>Suessiaceae</taxon>
        <taxon>Polarella</taxon>
    </lineage>
</organism>
<evidence type="ECO:0000313" key="4">
    <source>
        <dbReference type="EMBL" id="CAE8614538.1"/>
    </source>
</evidence>
<keyword evidence="1" id="KW-0175">Coiled coil</keyword>
<comment type="caution">
    <text evidence="4">The sequence shown here is derived from an EMBL/GenBank/DDBJ whole genome shotgun (WGS) entry which is preliminary data.</text>
</comment>
<feature type="region of interest" description="Disordered" evidence="2">
    <location>
        <begin position="95"/>
        <end position="122"/>
    </location>
</feature>
<protein>
    <submittedName>
        <fullName evidence="4">Uncharacterized protein</fullName>
    </submittedName>
</protein>
<dbReference type="OrthoDB" id="439829at2759"/>